<name>A0A1L8R6V5_9ENTE</name>
<reference evidence="5 6" key="1">
    <citation type="submission" date="2014-12" db="EMBL/GenBank/DDBJ databases">
        <title>Draft genome sequences of 29 type strains of Enterococci.</title>
        <authorList>
            <person name="Zhong Z."/>
            <person name="Sun Z."/>
            <person name="Liu W."/>
            <person name="Zhang W."/>
            <person name="Zhang H."/>
        </authorList>
    </citation>
    <scope>NUCLEOTIDE SEQUENCE [LARGE SCALE GENOMIC DNA]</scope>
    <source>
        <strain evidence="5 6">DSM 21207</strain>
    </source>
</reference>
<evidence type="ECO:0000313" key="6">
    <source>
        <dbReference type="Proteomes" id="UP000182835"/>
    </source>
</evidence>
<feature type="binding site" evidence="2">
    <location>
        <position position="112"/>
    </location>
    <ligand>
        <name>substrate</name>
    </ligand>
</feature>
<evidence type="ECO:0000256" key="3">
    <source>
        <dbReference type="PIRSR" id="PIRSR000097-3"/>
    </source>
</evidence>
<dbReference type="PRINTS" id="PR00069">
    <property type="entry name" value="ALDKETRDTASE"/>
</dbReference>
<dbReference type="SUPFAM" id="SSF51430">
    <property type="entry name" value="NAD(P)-linked oxidoreductase"/>
    <property type="match status" value="1"/>
</dbReference>
<dbReference type="InterPro" id="IPR036812">
    <property type="entry name" value="NAD(P)_OxRdtase_dom_sf"/>
</dbReference>
<gene>
    <name evidence="5" type="ORF">RU96_GL002300</name>
</gene>
<dbReference type="PIRSF" id="PIRSF000097">
    <property type="entry name" value="AKR"/>
    <property type="match status" value="1"/>
</dbReference>
<dbReference type="EMBL" id="JXKG01000007">
    <property type="protein sequence ID" value="OJG15487.1"/>
    <property type="molecule type" value="Genomic_DNA"/>
</dbReference>
<dbReference type="PANTHER" id="PTHR43638:SF3">
    <property type="entry name" value="ALDEHYDE REDUCTASE"/>
    <property type="match status" value="1"/>
</dbReference>
<dbReference type="AlphaFoldDB" id="A0A1L8R6V5"/>
<dbReference type="PANTHER" id="PTHR43638">
    <property type="entry name" value="OXIDOREDUCTASE, ALDO/KETO REDUCTASE FAMILY PROTEIN"/>
    <property type="match status" value="1"/>
</dbReference>
<accession>A0A1L8R6V5</accession>
<sequence>MEIAGETIYPIGLGTWHMGDDPAKKTAELKALTAGLAQTTQDAKVAVDTAEMYGEGNAEKLVGAALRTIKRDSIYLISKVYPWHASKKKLPQSLDASLKRLNTDYLDLYLLHWPGDIPLEETVVAMESAKQAGKIRNWGVSNFDVTELKELAKIPAGKNCVANEVLYNLGSRGIEFDLLPYMKENKLPLIAYSPVAQGDSLGNQFLADEVLQSLAQKHQCTIFQLLLAWAIRHDNTLAIPQSSNQQHVLANFAAAKISLTEAEWELIATHYPAPTKKQPLAVL</sequence>
<proteinExistence type="predicted"/>
<dbReference type="Proteomes" id="UP000182835">
    <property type="component" value="Unassembled WGS sequence"/>
</dbReference>
<evidence type="ECO:0000313" key="5">
    <source>
        <dbReference type="EMBL" id="OJG15487.1"/>
    </source>
</evidence>
<dbReference type="InterPro" id="IPR023210">
    <property type="entry name" value="NADP_OxRdtase_dom"/>
</dbReference>
<evidence type="ECO:0000259" key="4">
    <source>
        <dbReference type="Pfam" id="PF00248"/>
    </source>
</evidence>
<organism evidence="5 6">
    <name type="scientific">Enterococcus canintestini</name>
    <dbReference type="NCBI Taxonomy" id="317010"/>
    <lineage>
        <taxon>Bacteria</taxon>
        <taxon>Bacillati</taxon>
        <taxon>Bacillota</taxon>
        <taxon>Bacilli</taxon>
        <taxon>Lactobacillales</taxon>
        <taxon>Enterococcaceae</taxon>
        <taxon>Enterococcus</taxon>
    </lineage>
</organism>
<dbReference type="Gene3D" id="3.20.20.100">
    <property type="entry name" value="NADP-dependent oxidoreductase domain"/>
    <property type="match status" value="1"/>
</dbReference>
<evidence type="ECO:0000256" key="2">
    <source>
        <dbReference type="PIRSR" id="PIRSR000097-2"/>
    </source>
</evidence>
<dbReference type="Pfam" id="PF00248">
    <property type="entry name" value="Aldo_ket_red"/>
    <property type="match status" value="1"/>
</dbReference>
<feature type="domain" description="NADP-dependent oxidoreductase" evidence="4">
    <location>
        <begin position="10"/>
        <end position="270"/>
    </location>
</feature>
<dbReference type="OrthoDB" id="9773828at2"/>
<dbReference type="RefSeq" id="WP_071864640.1">
    <property type="nucleotide sequence ID" value="NZ_JBHLVQ010000022.1"/>
</dbReference>
<protein>
    <recommendedName>
        <fullName evidence="4">NADP-dependent oxidoreductase domain-containing protein</fullName>
    </recommendedName>
</protein>
<dbReference type="STRING" id="317010.RU96_GL002300"/>
<evidence type="ECO:0000256" key="1">
    <source>
        <dbReference type="PIRSR" id="PIRSR000097-1"/>
    </source>
</evidence>
<dbReference type="InterPro" id="IPR020471">
    <property type="entry name" value="AKR"/>
</dbReference>
<feature type="site" description="Lowers pKa of active site Tyr" evidence="3">
    <location>
        <position position="79"/>
    </location>
</feature>
<feature type="active site" description="Proton donor" evidence="1">
    <location>
        <position position="53"/>
    </location>
</feature>
<comment type="caution">
    <text evidence="5">The sequence shown here is derived from an EMBL/GenBank/DDBJ whole genome shotgun (WGS) entry which is preliminary data.</text>
</comment>
<dbReference type="GO" id="GO:0016491">
    <property type="term" value="F:oxidoreductase activity"/>
    <property type="evidence" value="ECO:0007669"/>
    <property type="project" value="InterPro"/>
</dbReference>